<sequence>MLELETSLLISELNNVSTPTASLSRWVSLGSGSADYGLFGIFNDWLTILVPRGADRNVEYLPQHTSTPEDHGSFHFLPNLPPNYYSLI</sequence>
<accession>A0A8X7NJ47</accession>
<name>A0A8X7NJ47_CANPA</name>
<dbReference type="AlphaFoldDB" id="A0A8X7NJ47"/>
<reference evidence="1" key="1">
    <citation type="submission" date="2020-03" db="EMBL/GenBank/DDBJ databases">
        <title>FDA dAtabase for Regulatory Grade micrObial Sequences (FDA-ARGOS): Supporting development and validation of Infectious Disease Dx tests.</title>
        <authorList>
            <person name="Campos J."/>
            <person name="Goldberg B."/>
            <person name="Tallon L."/>
            <person name="Sadzewicz L."/>
            <person name="Vavikolanu K."/>
            <person name="Mehta A."/>
            <person name="Aluvathingal J."/>
            <person name="Nadendla S."/>
            <person name="Nandy P."/>
            <person name="Geyer C."/>
            <person name="Yan Y."/>
            <person name="Sichtig H."/>
        </authorList>
    </citation>
    <scope>NUCLEOTIDE SEQUENCE [LARGE SCALE GENOMIC DNA]</scope>
    <source>
        <strain evidence="1">FDAARGOS_652</strain>
    </source>
</reference>
<dbReference type="Proteomes" id="UP000590412">
    <property type="component" value="Unassembled WGS sequence"/>
</dbReference>
<evidence type="ECO:0000313" key="1">
    <source>
        <dbReference type="EMBL" id="KAF6047098.1"/>
    </source>
</evidence>
<dbReference type="EMBL" id="JABWAB010000007">
    <property type="protein sequence ID" value="KAF6047098.1"/>
    <property type="molecule type" value="Genomic_DNA"/>
</dbReference>
<proteinExistence type="predicted"/>
<gene>
    <name evidence="1" type="ORF">FOB60_004634</name>
</gene>
<evidence type="ECO:0000313" key="2">
    <source>
        <dbReference type="Proteomes" id="UP000590412"/>
    </source>
</evidence>
<organism evidence="1 2">
    <name type="scientific">Candida parapsilosis</name>
    <name type="common">Yeast</name>
    <dbReference type="NCBI Taxonomy" id="5480"/>
    <lineage>
        <taxon>Eukaryota</taxon>
        <taxon>Fungi</taxon>
        <taxon>Dikarya</taxon>
        <taxon>Ascomycota</taxon>
        <taxon>Saccharomycotina</taxon>
        <taxon>Pichiomycetes</taxon>
        <taxon>Debaryomycetaceae</taxon>
        <taxon>Candida/Lodderomyces clade</taxon>
        <taxon>Candida</taxon>
    </lineage>
</organism>
<protein>
    <submittedName>
        <fullName evidence="1">Uncharacterized protein</fullName>
    </submittedName>
</protein>
<comment type="caution">
    <text evidence="1">The sequence shown here is derived from an EMBL/GenBank/DDBJ whole genome shotgun (WGS) entry which is preliminary data.</text>
</comment>